<protein>
    <recommendedName>
        <fullName evidence="6">Lipoprotein</fullName>
    </recommendedName>
</protein>
<name>A0ABZ2Y581_9FIRM</name>
<feature type="chain" id="PRO_5045231278" description="Lipoprotein" evidence="7">
    <location>
        <begin position="20"/>
        <end position="271"/>
    </location>
</feature>
<keyword evidence="5 6" id="KW-0449">Lipoprotein</keyword>
<proteinExistence type="inferred from homology"/>
<dbReference type="RefSeq" id="WP_341876204.1">
    <property type="nucleotide sequence ID" value="NZ_CP121687.1"/>
</dbReference>
<dbReference type="Proteomes" id="UP001486565">
    <property type="component" value="Chromosome"/>
</dbReference>
<keyword evidence="3" id="KW-0472">Membrane</keyword>
<evidence type="ECO:0000256" key="3">
    <source>
        <dbReference type="ARBA" id="ARBA00023136"/>
    </source>
</evidence>
<dbReference type="InterPro" id="IPR004872">
    <property type="entry name" value="Lipoprotein_NlpA"/>
</dbReference>
<keyword evidence="4" id="KW-0564">Palmitate</keyword>
<reference evidence="8 9" key="1">
    <citation type="submission" date="2023-03" db="EMBL/GenBank/DDBJ databases">
        <title>Novel Species.</title>
        <authorList>
            <person name="Ma S."/>
        </authorList>
    </citation>
    <scope>NUCLEOTIDE SEQUENCE [LARGE SCALE GENOMIC DNA]</scope>
    <source>
        <strain evidence="8 9">LIND6LT2</strain>
    </source>
</reference>
<keyword evidence="2 7" id="KW-0732">Signal</keyword>
<dbReference type="PROSITE" id="PS51257">
    <property type="entry name" value="PROKAR_LIPOPROTEIN"/>
    <property type="match status" value="1"/>
</dbReference>
<sequence>MKKLSILILLVITVLGVFAGCASKENKTIVFGVAPGPYGDMVLKGVKPGLEKKGYKVELKEFSDYVQPNLALANKEIDANVFQHLVYLNKFAEDHGLKLSPVINIPTAAVGLYSNKVKSLDELPDGAEVTIANDPTNLARALRVLEQAGLITLNKNIDPSKASEKDIESNPKNLKITPVEAAQLPRTLDSVDLAAINGNYAISAGIDLSTAIVMEELQEEYKNLIAVRTEDINEQFVKDIKEVVESEEFRAVIENPDDMFKAFQKPAWFLK</sequence>
<dbReference type="PANTHER" id="PTHR30429:SF0">
    <property type="entry name" value="METHIONINE-BINDING LIPOPROTEIN METQ"/>
    <property type="match status" value="1"/>
</dbReference>
<comment type="similarity">
    <text evidence="6">Belongs to the nlpA lipoprotein family.</text>
</comment>
<evidence type="ECO:0000256" key="2">
    <source>
        <dbReference type="ARBA" id="ARBA00022729"/>
    </source>
</evidence>
<evidence type="ECO:0000256" key="6">
    <source>
        <dbReference type="PIRNR" id="PIRNR002854"/>
    </source>
</evidence>
<evidence type="ECO:0000256" key="1">
    <source>
        <dbReference type="ARBA" id="ARBA00004635"/>
    </source>
</evidence>
<evidence type="ECO:0000256" key="5">
    <source>
        <dbReference type="ARBA" id="ARBA00023288"/>
    </source>
</evidence>
<feature type="signal peptide" evidence="7">
    <location>
        <begin position="1"/>
        <end position="19"/>
    </location>
</feature>
<evidence type="ECO:0000313" key="8">
    <source>
        <dbReference type="EMBL" id="WZL69196.1"/>
    </source>
</evidence>
<gene>
    <name evidence="8" type="ORF">QBE51_10360</name>
</gene>
<dbReference type="PANTHER" id="PTHR30429">
    <property type="entry name" value="D-METHIONINE-BINDING LIPOPROTEIN METQ"/>
    <property type="match status" value="1"/>
</dbReference>
<dbReference type="Gene3D" id="3.40.190.10">
    <property type="entry name" value="Periplasmic binding protein-like II"/>
    <property type="match status" value="2"/>
</dbReference>
<dbReference type="EMBL" id="CP121687">
    <property type="protein sequence ID" value="WZL69196.1"/>
    <property type="molecule type" value="Genomic_DNA"/>
</dbReference>
<evidence type="ECO:0000256" key="4">
    <source>
        <dbReference type="ARBA" id="ARBA00023139"/>
    </source>
</evidence>
<dbReference type="SUPFAM" id="SSF53850">
    <property type="entry name" value="Periplasmic binding protein-like II"/>
    <property type="match status" value="1"/>
</dbReference>
<accession>A0ABZ2Y581</accession>
<keyword evidence="9" id="KW-1185">Reference proteome</keyword>
<dbReference type="PIRSF" id="PIRSF002854">
    <property type="entry name" value="MetQ"/>
    <property type="match status" value="1"/>
</dbReference>
<organism evidence="8 9">
    <name type="scientific">Defluviitalea saccharophila</name>
    <dbReference type="NCBI Taxonomy" id="879970"/>
    <lineage>
        <taxon>Bacteria</taxon>
        <taxon>Bacillati</taxon>
        <taxon>Bacillota</taxon>
        <taxon>Clostridia</taxon>
        <taxon>Lachnospirales</taxon>
        <taxon>Defluviitaleaceae</taxon>
        <taxon>Defluviitalea</taxon>
    </lineage>
</organism>
<evidence type="ECO:0000256" key="7">
    <source>
        <dbReference type="SAM" id="SignalP"/>
    </source>
</evidence>
<comment type="subcellular location">
    <subcellularLocation>
        <location evidence="1">Membrane</location>
        <topology evidence="1">Lipid-anchor</topology>
    </subcellularLocation>
</comment>
<dbReference type="Pfam" id="PF03180">
    <property type="entry name" value="Lipoprotein_9"/>
    <property type="match status" value="1"/>
</dbReference>
<evidence type="ECO:0000313" key="9">
    <source>
        <dbReference type="Proteomes" id="UP001486565"/>
    </source>
</evidence>